<name>A0ABQ5D8D9_9ASTR</name>
<dbReference type="Proteomes" id="UP001151760">
    <property type="component" value="Unassembled WGS sequence"/>
</dbReference>
<evidence type="ECO:0000313" key="1">
    <source>
        <dbReference type="EMBL" id="GJT35179.1"/>
    </source>
</evidence>
<reference evidence="1" key="2">
    <citation type="submission" date="2022-01" db="EMBL/GenBank/DDBJ databases">
        <authorList>
            <person name="Yamashiro T."/>
            <person name="Shiraishi A."/>
            <person name="Satake H."/>
            <person name="Nakayama K."/>
        </authorList>
    </citation>
    <scope>NUCLEOTIDE SEQUENCE</scope>
</reference>
<reference evidence="1" key="1">
    <citation type="journal article" date="2022" name="Int. J. Mol. Sci.">
        <title>Draft Genome of Tanacetum Coccineum: Genomic Comparison of Closely Related Tanacetum-Family Plants.</title>
        <authorList>
            <person name="Yamashiro T."/>
            <person name="Shiraishi A."/>
            <person name="Nakayama K."/>
            <person name="Satake H."/>
        </authorList>
    </citation>
    <scope>NUCLEOTIDE SEQUENCE</scope>
</reference>
<accession>A0ABQ5D8D9</accession>
<comment type="caution">
    <text evidence="1">The sequence shown here is derived from an EMBL/GenBank/DDBJ whole genome shotgun (WGS) entry which is preliminary data.</text>
</comment>
<gene>
    <name evidence="1" type="ORF">Tco_0925598</name>
</gene>
<dbReference type="EMBL" id="BQNB010015028">
    <property type="protein sequence ID" value="GJT35179.1"/>
    <property type="molecule type" value="Genomic_DNA"/>
</dbReference>
<keyword evidence="2" id="KW-1185">Reference proteome</keyword>
<evidence type="ECO:0000313" key="2">
    <source>
        <dbReference type="Proteomes" id="UP001151760"/>
    </source>
</evidence>
<protein>
    <submittedName>
        <fullName evidence="1">Uncharacterized protein</fullName>
    </submittedName>
</protein>
<proteinExistence type="predicted"/>
<organism evidence="1 2">
    <name type="scientific">Tanacetum coccineum</name>
    <dbReference type="NCBI Taxonomy" id="301880"/>
    <lineage>
        <taxon>Eukaryota</taxon>
        <taxon>Viridiplantae</taxon>
        <taxon>Streptophyta</taxon>
        <taxon>Embryophyta</taxon>
        <taxon>Tracheophyta</taxon>
        <taxon>Spermatophyta</taxon>
        <taxon>Magnoliopsida</taxon>
        <taxon>eudicotyledons</taxon>
        <taxon>Gunneridae</taxon>
        <taxon>Pentapetalae</taxon>
        <taxon>asterids</taxon>
        <taxon>campanulids</taxon>
        <taxon>Asterales</taxon>
        <taxon>Asteraceae</taxon>
        <taxon>Asteroideae</taxon>
        <taxon>Anthemideae</taxon>
        <taxon>Anthemidinae</taxon>
        <taxon>Tanacetum</taxon>
    </lineage>
</organism>
<sequence>MAPLPHRNLRHPWLRYQIKEYTEDTMHDFERRLETIWDRSVNRMHILDFEGLTPGFGCDIEDGIYWMSDTEMGLDVADTLCFQLGCVRRRMIWTQFILALGLHTEQEMAQAGFGAYWTQSERIIPDKGGLRDYWIEISFDQDFLGSAPLLCSYQRPCEETMSQDDSMHHFRLRTGAGEGN</sequence>